<dbReference type="InterPro" id="IPR000014">
    <property type="entry name" value="PAS"/>
</dbReference>
<dbReference type="InterPro" id="IPR050903">
    <property type="entry name" value="Bact_Chemotaxis_MeTrfase"/>
</dbReference>
<dbReference type="InterPro" id="IPR036890">
    <property type="entry name" value="HATPase_C_sf"/>
</dbReference>
<feature type="domain" description="PAC" evidence="11">
    <location>
        <begin position="1077"/>
        <end position="1129"/>
    </location>
</feature>
<dbReference type="InterPro" id="IPR000700">
    <property type="entry name" value="PAS-assoc_C"/>
</dbReference>
<sequence>MKKKQQTKDTYIVAIGASAGGLEAIHAFFDNMPENSHLSFVVIQHLSSDFKSLLVELLAKHTYMQVKEAAHDMPVERDCVYVIPNNKMMTIAEGRLQLAQKTGEKVPNTAVDIFLHSLAKDQGPLGIAVILSGTGTDGTKGALAVKEAGGIVFVQDPTTARFNGMPNSVIGSGSADYTLPPEQMPEEIHNYISDLPAYVVNTAQIRDELLKEVYALVLKQCGHDFQFYKPPTLIRRLVRRMTLGEFKDLSSYVEYLRTHPEECKQLYKDFLIHVTGFFRDPAAFDALYNDVFPTIVRNKADHEIVKVWVAACSTGEEAYSIAMLLDKYLHKNGRSPEVKIFATDVDKDAVETAGRGVYTAEQVKDIPPGLLTKYFVQDGNKYTVTPRIRKQIVFARHNILRDPPFIRNDLVTCRNMLIYMGIPLQHKVLSALHFGLLTGGYLMLGSSENVDGIRAGLEDVSTKWKIYRKNASLKGYHQENTLGPAQATLIKLPAARPAQTAIGYTRAAQDLLDDFKTALIEDAGFAGLYIDQNYELREAVGNFNRYLSLPDKKLQLNLLKMVGPDLSVALNAAIRKAWKEQQKISLPRVKIRREDDEQLVSIVVDPLPGGASGSNYTFILLGEGREAVNGHNTGTIDFSNVTHSESSRQLLALETELNETRESLKTVMEGYEAANEELQSSNEELLSANEELQSSNEELQSLNEELHTLNTEHQLKIRELAALNDDLNNYFLSTNIGQLFLDADMHIRKFNPAAVHLINLIESDIGRPISHISTNIKDDSLVQDAQQVLHNGGIVEKEVTLQNGEVMLVRILPYVRQDKGTDGVVITFVDISPIKRLDNILKGIFNSSQSAILAFRALRGQDHKITDLELITANDAATAVLQKPKADALHQRMLQHFAHLGAHDLFAQYTHTVNTGEVLQHELPVDHNGATRWYSVVAVKMEDGLVATYTDITGKKESEERLRQNYNELVVARENMKKLNAALETKVMERTRELTRAEEEAQTSGEEKRFIAESMPLIVWTLTPAGVLTYINHQFTDFTGLHLQEGVVPDWSRFVHPDDVEDLERHWQYAFEHKEDFSRELRMRNANGNYAWFLLRANARKDEQDNVQLWVCTNIDIDEQKQANQILETRVQERTRALQISNDQLEQSNMELQHYAYVASHDLKEPLRKISMFSHMLKDKHLQHLDARALDYMDRIIRSSTRMMRLIDDLLAFSKISVYDYYEHTDLNKLIREILSDLELAIVEKQAVVEVDPLPEIEVIPGQMRQVFQNLISNALKFSHPEKPPVIRITGRRVSGKNFHSPASRNGAWCLITVLDNGIGFDEKYVEKIFTLFQRLHTKDYDGTGIGLAVARKIITKHNGLITAQSKEGEGAKFQLLLPVRQEEKGS</sequence>
<dbReference type="InterPro" id="IPR005467">
    <property type="entry name" value="His_kinase_dom"/>
</dbReference>
<dbReference type="InterPro" id="IPR000673">
    <property type="entry name" value="Sig_transdc_resp-reg_Me-estase"/>
</dbReference>
<dbReference type="CDD" id="cd00130">
    <property type="entry name" value="PAS"/>
    <property type="match status" value="2"/>
</dbReference>
<comment type="caution">
    <text evidence="14">The sequence shown here is derived from an EMBL/GenBank/DDBJ whole genome shotgun (WGS) entry which is preliminary data.</text>
</comment>
<dbReference type="FunFam" id="3.30.450.20:FF:000099">
    <property type="entry name" value="Sensory box sensor histidine kinase"/>
    <property type="match status" value="1"/>
</dbReference>
<dbReference type="InterPro" id="IPR022641">
    <property type="entry name" value="CheR_N"/>
</dbReference>
<dbReference type="SMART" id="SM00091">
    <property type="entry name" value="PAS"/>
    <property type="match status" value="2"/>
</dbReference>
<keyword evidence="5" id="KW-0949">S-adenosyl-L-methionine</keyword>
<dbReference type="SMART" id="SM00086">
    <property type="entry name" value="PAC"/>
    <property type="match status" value="2"/>
</dbReference>
<keyword evidence="6" id="KW-0378">Hydrolase</keyword>
<feature type="coiled-coil region" evidence="7">
    <location>
        <begin position="657"/>
        <end position="719"/>
    </location>
</feature>
<evidence type="ECO:0000259" key="11">
    <source>
        <dbReference type="PROSITE" id="PS50113"/>
    </source>
</evidence>
<dbReference type="Pfam" id="PF03705">
    <property type="entry name" value="CheR_N"/>
    <property type="match status" value="1"/>
</dbReference>
<dbReference type="Pfam" id="PF13596">
    <property type="entry name" value="PAS_10"/>
    <property type="match status" value="1"/>
</dbReference>
<feature type="active site" evidence="6">
    <location>
        <position position="137"/>
    </location>
</feature>
<evidence type="ECO:0000313" key="14">
    <source>
        <dbReference type="EMBL" id="PUZ23269.1"/>
    </source>
</evidence>
<dbReference type="CDD" id="cd16434">
    <property type="entry name" value="CheB-CheR_fusion"/>
    <property type="match status" value="1"/>
</dbReference>
<dbReference type="Pfam" id="PF08447">
    <property type="entry name" value="PAS_3"/>
    <property type="match status" value="1"/>
</dbReference>
<dbReference type="OrthoDB" id="9816309at2"/>
<feature type="domain" description="CheR-type methyltransferase" evidence="13">
    <location>
        <begin position="198"/>
        <end position="470"/>
    </location>
</feature>
<evidence type="ECO:0000259" key="10">
    <source>
        <dbReference type="PROSITE" id="PS50112"/>
    </source>
</evidence>
<evidence type="ECO:0000259" key="12">
    <source>
        <dbReference type="PROSITE" id="PS50122"/>
    </source>
</evidence>
<protein>
    <submittedName>
        <fullName evidence="14">Chemotaxis protein</fullName>
    </submittedName>
</protein>
<feature type="domain" description="CheB-type methylesterase" evidence="12">
    <location>
        <begin position="6"/>
        <end position="195"/>
    </location>
</feature>
<keyword evidence="8" id="KW-1133">Transmembrane helix</keyword>
<dbReference type="InterPro" id="IPR001610">
    <property type="entry name" value="PAC"/>
</dbReference>
<dbReference type="GO" id="GO:0000155">
    <property type="term" value="F:phosphorelay sensor kinase activity"/>
    <property type="evidence" value="ECO:0007669"/>
    <property type="project" value="InterPro"/>
</dbReference>
<dbReference type="NCBIfam" id="TIGR00229">
    <property type="entry name" value="sensory_box"/>
    <property type="match status" value="1"/>
</dbReference>
<keyword evidence="3" id="KW-0489">Methyltransferase</keyword>
<dbReference type="GO" id="GO:0008983">
    <property type="term" value="F:protein-glutamate O-methyltransferase activity"/>
    <property type="evidence" value="ECO:0007669"/>
    <property type="project" value="UniProtKB-EC"/>
</dbReference>
<dbReference type="GO" id="GO:0005737">
    <property type="term" value="C:cytoplasm"/>
    <property type="evidence" value="ECO:0007669"/>
    <property type="project" value="InterPro"/>
</dbReference>
<feature type="transmembrane region" description="Helical" evidence="8">
    <location>
        <begin position="12"/>
        <end position="29"/>
    </location>
</feature>
<dbReference type="PROSITE" id="PS50122">
    <property type="entry name" value="CHEB"/>
    <property type="match status" value="1"/>
</dbReference>
<dbReference type="InterPro" id="IPR035965">
    <property type="entry name" value="PAS-like_dom_sf"/>
</dbReference>
<feature type="coiled-coil region" evidence="7">
    <location>
        <begin position="955"/>
        <end position="1000"/>
    </location>
</feature>
<dbReference type="InterPro" id="IPR036097">
    <property type="entry name" value="HisK_dim/P_sf"/>
</dbReference>
<dbReference type="SUPFAM" id="SSF47384">
    <property type="entry name" value="Homodimeric domain of signal transducing histidine kinase"/>
    <property type="match status" value="1"/>
</dbReference>
<dbReference type="PROSITE" id="PS50112">
    <property type="entry name" value="PAS"/>
    <property type="match status" value="1"/>
</dbReference>
<keyword evidence="6" id="KW-0145">Chemotaxis</keyword>
<dbReference type="Gene3D" id="3.30.565.10">
    <property type="entry name" value="Histidine kinase-like ATPase, C-terminal domain"/>
    <property type="match status" value="1"/>
</dbReference>
<evidence type="ECO:0000313" key="15">
    <source>
        <dbReference type="Proteomes" id="UP000244450"/>
    </source>
</evidence>
<dbReference type="InterPro" id="IPR036804">
    <property type="entry name" value="CheR_N_sf"/>
</dbReference>
<dbReference type="Gene3D" id="1.10.287.130">
    <property type="match status" value="1"/>
</dbReference>
<dbReference type="InterPro" id="IPR035909">
    <property type="entry name" value="CheB_C"/>
</dbReference>
<dbReference type="Pfam" id="PF00512">
    <property type="entry name" value="HisKA"/>
    <property type="match status" value="1"/>
</dbReference>
<evidence type="ECO:0000256" key="8">
    <source>
        <dbReference type="SAM" id="Phobius"/>
    </source>
</evidence>
<dbReference type="Gene3D" id="3.40.50.150">
    <property type="entry name" value="Vaccinia Virus protein VP39"/>
    <property type="match status" value="1"/>
</dbReference>
<accession>A0A2T7BDU4</accession>
<evidence type="ECO:0000256" key="5">
    <source>
        <dbReference type="ARBA" id="ARBA00022691"/>
    </source>
</evidence>
<evidence type="ECO:0000256" key="2">
    <source>
        <dbReference type="ARBA" id="ARBA00001541"/>
    </source>
</evidence>
<evidence type="ECO:0000256" key="7">
    <source>
        <dbReference type="SAM" id="Coils"/>
    </source>
</evidence>
<evidence type="ECO:0000256" key="6">
    <source>
        <dbReference type="PROSITE-ProRule" id="PRU00050"/>
    </source>
</evidence>
<dbReference type="Pfam" id="PF01339">
    <property type="entry name" value="CheB_methylest"/>
    <property type="match status" value="1"/>
</dbReference>
<proteinExistence type="predicted"/>
<dbReference type="GO" id="GO:0032259">
    <property type="term" value="P:methylation"/>
    <property type="evidence" value="ECO:0007669"/>
    <property type="project" value="UniProtKB-KW"/>
</dbReference>
<dbReference type="Pfam" id="PF08448">
    <property type="entry name" value="PAS_4"/>
    <property type="match status" value="1"/>
</dbReference>
<dbReference type="PROSITE" id="PS50123">
    <property type="entry name" value="CHER"/>
    <property type="match status" value="1"/>
</dbReference>
<evidence type="ECO:0000256" key="4">
    <source>
        <dbReference type="ARBA" id="ARBA00022679"/>
    </source>
</evidence>
<keyword evidence="7" id="KW-0175">Coiled coil</keyword>
<keyword evidence="8" id="KW-0472">Membrane</keyword>
<name>A0A2T7BDU4_9BACT</name>
<dbReference type="GO" id="GO:0000156">
    <property type="term" value="F:phosphorelay response regulator activity"/>
    <property type="evidence" value="ECO:0007669"/>
    <property type="project" value="InterPro"/>
</dbReference>
<dbReference type="PROSITE" id="PS50113">
    <property type="entry name" value="PAC"/>
    <property type="match status" value="1"/>
</dbReference>
<dbReference type="InterPro" id="IPR029063">
    <property type="entry name" value="SAM-dependent_MTases_sf"/>
</dbReference>
<dbReference type="PANTHER" id="PTHR24422">
    <property type="entry name" value="CHEMOTAXIS PROTEIN METHYLTRANSFERASE"/>
    <property type="match status" value="1"/>
</dbReference>
<organism evidence="14 15">
    <name type="scientific">Chitinophaga parva</name>
    <dbReference type="NCBI Taxonomy" id="2169414"/>
    <lineage>
        <taxon>Bacteria</taxon>
        <taxon>Pseudomonadati</taxon>
        <taxon>Bacteroidota</taxon>
        <taxon>Chitinophagia</taxon>
        <taxon>Chitinophagales</taxon>
        <taxon>Chitinophagaceae</taxon>
        <taxon>Chitinophaga</taxon>
    </lineage>
</organism>
<evidence type="ECO:0000256" key="3">
    <source>
        <dbReference type="ARBA" id="ARBA00022603"/>
    </source>
</evidence>
<dbReference type="SUPFAM" id="SSF52738">
    <property type="entry name" value="Methylesterase CheB, C-terminal domain"/>
    <property type="match status" value="1"/>
</dbReference>
<dbReference type="GO" id="GO:0008984">
    <property type="term" value="F:protein-glutamate methylesterase activity"/>
    <property type="evidence" value="ECO:0007669"/>
    <property type="project" value="InterPro"/>
</dbReference>
<dbReference type="Gene3D" id="1.10.155.10">
    <property type="entry name" value="Chemotaxis receptor methyltransferase CheR, N-terminal domain"/>
    <property type="match status" value="1"/>
</dbReference>
<dbReference type="SMART" id="SM00387">
    <property type="entry name" value="HATPase_c"/>
    <property type="match status" value="1"/>
</dbReference>
<evidence type="ECO:0000259" key="13">
    <source>
        <dbReference type="PROSITE" id="PS50123"/>
    </source>
</evidence>
<feature type="active site" evidence="6">
    <location>
        <position position="18"/>
    </location>
</feature>
<dbReference type="SUPFAM" id="SSF55874">
    <property type="entry name" value="ATPase domain of HSP90 chaperone/DNA topoisomerase II/histidine kinase"/>
    <property type="match status" value="1"/>
</dbReference>
<dbReference type="SMART" id="SM00138">
    <property type="entry name" value="MeTrc"/>
    <property type="match status" value="1"/>
</dbReference>
<gene>
    <name evidence="14" type="ORF">DCC81_23030</name>
</gene>
<dbReference type="InterPro" id="IPR013655">
    <property type="entry name" value="PAS_fold_3"/>
</dbReference>
<dbReference type="InterPro" id="IPR003594">
    <property type="entry name" value="HATPase_dom"/>
</dbReference>
<comment type="catalytic activity">
    <reaction evidence="1">
        <text>ATP + protein L-histidine = ADP + protein N-phospho-L-histidine.</text>
        <dbReference type="EC" id="2.7.13.3"/>
    </reaction>
</comment>
<dbReference type="Pfam" id="PF01739">
    <property type="entry name" value="CheR"/>
    <property type="match status" value="1"/>
</dbReference>
<evidence type="ECO:0000259" key="9">
    <source>
        <dbReference type="PROSITE" id="PS50109"/>
    </source>
</evidence>
<comment type="catalytic activity">
    <reaction evidence="2">
        <text>L-glutamyl-[protein] + S-adenosyl-L-methionine = [protein]-L-glutamate 5-O-methyl ester + S-adenosyl-L-homocysteine</text>
        <dbReference type="Rhea" id="RHEA:24452"/>
        <dbReference type="Rhea" id="RHEA-COMP:10208"/>
        <dbReference type="Rhea" id="RHEA-COMP:10311"/>
        <dbReference type="ChEBI" id="CHEBI:29973"/>
        <dbReference type="ChEBI" id="CHEBI:57856"/>
        <dbReference type="ChEBI" id="CHEBI:59789"/>
        <dbReference type="ChEBI" id="CHEBI:82795"/>
        <dbReference type="EC" id="2.1.1.80"/>
    </reaction>
</comment>
<dbReference type="PROSITE" id="PS50109">
    <property type="entry name" value="HIS_KIN"/>
    <property type="match status" value="1"/>
</dbReference>
<feature type="domain" description="Histidine kinase" evidence="9">
    <location>
        <begin position="1158"/>
        <end position="1382"/>
    </location>
</feature>
<dbReference type="SMART" id="SM00388">
    <property type="entry name" value="HisKA"/>
    <property type="match status" value="1"/>
</dbReference>
<dbReference type="SUPFAM" id="SSF55785">
    <property type="entry name" value="PYP-like sensor domain (PAS domain)"/>
    <property type="match status" value="3"/>
</dbReference>
<dbReference type="InterPro" id="IPR003661">
    <property type="entry name" value="HisK_dim/P_dom"/>
</dbReference>
<dbReference type="Pfam" id="PF02518">
    <property type="entry name" value="HATPase_c"/>
    <property type="match status" value="1"/>
</dbReference>
<dbReference type="Gene3D" id="3.40.50.180">
    <property type="entry name" value="Methylesterase CheB, C-terminal domain"/>
    <property type="match status" value="1"/>
</dbReference>
<dbReference type="RefSeq" id="WP_108689013.1">
    <property type="nucleotide sequence ID" value="NZ_QCYK01000003.1"/>
</dbReference>
<dbReference type="PANTHER" id="PTHR24422:SF27">
    <property type="entry name" value="PROTEIN-GLUTAMATE O-METHYLTRANSFERASE"/>
    <property type="match status" value="1"/>
</dbReference>
<evidence type="ECO:0000256" key="1">
    <source>
        <dbReference type="ARBA" id="ARBA00000085"/>
    </source>
</evidence>
<keyword evidence="15" id="KW-1185">Reference proteome</keyword>
<dbReference type="Gene3D" id="3.30.450.20">
    <property type="entry name" value="PAS domain"/>
    <property type="match status" value="3"/>
</dbReference>
<dbReference type="EMBL" id="QCYK01000003">
    <property type="protein sequence ID" value="PUZ23269.1"/>
    <property type="molecule type" value="Genomic_DNA"/>
</dbReference>
<dbReference type="GO" id="GO:0006935">
    <property type="term" value="P:chemotaxis"/>
    <property type="evidence" value="ECO:0007669"/>
    <property type="project" value="UniProtKB-UniRule"/>
</dbReference>
<keyword evidence="4" id="KW-0808">Transferase</keyword>
<feature type="active site" evidence="6">
    <location>
        <position position="45"/>
    </location>
</feature>
<keyword evidence="8" id="KW-0812">Transmembrane</keyword>
<feature type="domain" description="PAS" evidence="10">
    <location>
        <begin position="1004"/>
        <end position="1074"/>
    </location>
</feature>
<dbReference type="SUPFAM" id="SSF47757">
    <property type="entry name" value="Chemotaxis receptor methyltransferase CheR, N-terminal domain"/>
    <property type="match status" value="1"/>
</dbReference>
<dbReference type="InterPro" id="IPR013656">
    <property type="entry name" value="PAS_4"/>
</dbReference>
<reference evidence="14 15" key="1">
    <citation type="submission" date="2018-04" db="EMBL/GenBank/DDBJ databases">
        <title>Chitinophaga fuyangensis sp. nov., isolated from soil in a chemical factory.</title>
        <authorList>
            <person name="Chen K."/>
        </authorList>
    </citation>
    <scope>NUCLEOTIDE SEQUENCE [LARGE SCALE GENOMIC DNA]</scope>
    <source>
        <strain evidence="14 15">LY-1</strain>
    </source>
</reference>
<dbReference type="PRINTS" id="PR00996">
    <property type="entry name" value="CHERMTFRASE"/>
</dbReference>
<dbReference type="CDD" id="cd00082">
    <property type="entry name" value="HisKA"/>
    <property type="match status" value="1"/>
</dbReference>
<dbReference type="InterPro" id="IPR000780">
    <property type="entry name" value="CheR_MeTrfase"/>
</dbReference>
<dbReference type="InterPro" id="IPR022642">
    <property type="entry name" value="CheR_C"/>
</dbReference>
<dbReference type="SUPFAM" id="SSF53335">
    <property type="entry name" value="S-adenosyl-L-methionine-dependent methyltransferases"/>
    <property type="match status" value="1"/>
</dbReference>
<dbReference type="Proteomes" id="UP000244450">
    <property type="component" value="Unassembled WGS sequence"/>
</dbReference>